<protein>
    <submittedName>
        <fullName evidence="1">Uncharacterized protein</fullName>
    </submittedName>
</protein>
<organism evidence="1">
    <name type="scientific">Picea glauca</name>
    <name type="common">White spruce</name>
    <name type="synonym">Pinus glauca</name>
    <dbReference type="NCBI Taxonomy" id="3330"/>
    <lineage>
        <taxon>Eukaryota</taxon>
        <taxon>Viridiplantae</taxon>
        <taxon>Streptophyta</taxon>
        <taxon>Embryophyta</taxon>
        <taxon>Tracheophyta</taxon>
        <taxon>Spermatophyta</taxon>
        <taxon>Pinopsida</taxon>
        <taxon>Pinidae</taxon>
        <taxon>Conifers I</taxon>
        <taxon>Pinales</taxon>
        <taxon>Pinaceae</taxon>
        <taxon>Picea</taxon>
    </lineage>
</organism>
<proteinExistence type="predicted"/>
<evidence type="ECO:0000313" key="1">
    <source>
        <dbReference type="EMBL" id="KUM50814.1"/>
    </source>
</evidence>
<comment type="caution">
    <text evidence="1">The sequence shown here is derived from an EMBL/GenBank/DDBJ whole genome shotgun (WGS) entry which is preliminary data.</text>
</comment>
<reference evidence="1" key="1">
    <citation type="journal article" date="2015" name="Genome Biol. Evol.">
        <title>Organellar Genomes of White Spruce (Picea glauca): Assembly and Annotation.</title>
        <authorList>
            <person name="Jackman S.D."/>
            <person name="Warren R.L."/>
            <person name="Gibb E.A."/>
            <person name="Vandervalk B.P."/>
            <person name="Mohamadi H."/>
            <person name="Chu J."/>
            <person name="Raymond A."/>
            <person name="Pleasance S."/>
            <person name="Coope R."/>
            <person name="Wildung M.R."/>
            <person name="Ritland C.E."/>
            <person name="Bousquet J."/>
            <person name="Jones S.J."/>
            <person name="Bohlmann J."/>
            <person name="Birol I."/>
        </authorList>
    </citation>
    <scope>NUCLEOTIDE SEQUENCE [LARGE SCALE GENOMIC DNA]</scope>
    <source>
        <tissue evidence="1">Flushing bud</tissue>
    </source>
</reference>
<sequence>MQPTSSLKQEDLKAMPVCLSVNSQNLPLPVVGGAARILAPSHSMRF</sequence>
<dbReference type="EMBL" id="LKAM01000001">
    <property type="protein sequence ID" value="KUM50814.1"/>
    <property type="molecule type" value="Genomic_DNA"/>
</dbReference>
<name>A0A101M4N1_PICGL</name>
<gene>
    <name evidence="1" type="ORF">ABT39_MTgene658</name>
</gene>
<keyword evidence="1" id="KW-0496">Mitochondrion</keyword>
<geneLocation type="mitochondrion" evidence="1"/>
<dbReference type="AlphaFoldDB" id="A0A101M4N1"/>
<accession>A0A101M4N1</accession>